<dbReference type="OrthoDB" id="48988at2759"/>
<dbReference type="Proteomes" id="UP000521943">
    <property type="component" value="Unassembled WGS sequence"/>
</dbReference>
<reference evidence="1 2" key="1">
    <citation type="submission" date="2020-07" db="EMBL/GenBank/DDBJ databases">
        <title>Comparative genomics of pyrophilous fungi reveals a link between fire events and developmental genes.</title>
        <authorList>
            <consortium name="DOE Joint Genome Institute"/>
            <person name="Steindorff A.S."/>
            <person name="Carver A."/>
            <person name="Calhoun S."/>
            <person name="Stillman K."/>
            <person name="Liu H."/>
            <person name="Lipzen A."/>
            <person name="Pangilinan J."/>
            <person name="Labutti K."/>
            <person name="Bruns T.D."/>
            <person name="Grigoriev I.V."/>
        </authorList>
    </citation>
    <scope>NUCLEOTIDE SEQUENCE [LARGE SCALE GENOMIC DNA]</scope>
    <source>
        <strain evidence="1 2">CBS 144469</strain>
    </source>
</reference>
<evidence type="ECO:0000313" key="1">
    <source>
        <dbReference type="EMBL" id="KAF6744699.1"/>
    </source>
</evidence>
<sequence>MQKVPYVFPLIVIGGRKVENLKDNIEALSIALIPQQIKYIESVKPIDIGFPGTMVGNGSEPSVWMGSVAVIDRQPPAPPRVRPVAEA</sequence>
<dbReference type="GO" id="GO:0034220">
    <property type="term" value="P:monoatomic ion transmembrane transport"/>
    <property type="evidence" value="ECO:0007669"/>
    <property type="project" value="UniProtKB-KW"/>
</dbReference>
<keyword evidence="1" id="KW-0813">Transport</keyword>
<accession>A0A8H6HCV2</accession>
<dbReference type="AlphaFoldDB" id="A0A8H6HCV2"/>
<comment type="caution">
    <text evidence="1">The sequence shown here is derived from an EMBL/GenBank/DDBJ whole genome shotgun (WGS) entry which is preliminary data.</text>
</comment>
<keyword evidence="1" id="KW-0406">Ion transport</keyword>
<dbReference type="EMBL" id="JACGCI010000115">
    <property type="protein sequence ID" value="KAF6744699.1"/>
    <property type="molecule type" value="Genomic_DNA"/>
</dbReference>
<gene>
    <name evidence="1" type="ORF">DFP72DRAFT_927729</name>
</gene>
<name>A0A8H6HCV2_9AGAR</name>
<evidence type="ECO:0000313" key="2">
    <source>
        <dbReference type="Proteomes" id="UP000521943"/>
    </source>
</evidence>
<protein>
    <submittedName>
        <fullName evidence="1">Voltage-gated shaker-like K+ channel, subunit</fullName>
    </submittedName>
</protein>
<keyword evidence="2" id="KW-1185">Reference proteome</keyword>
<keyword evidence="1" id="KW-0407">Ion channel</keyword>
<organism evidence="1 2">
    <name type="scientific">Ephemerocybe angulata</name>
    <dbReference type="NCBI Taxonomy" id="980116"/>
    <lineage>
        <taxon>Eukaryota</taxon>
        <taxon>Fungi</taxon>
        <taxon>Dikarya</taxon>
        <taxon>Basidiomycota</taxon>
        <taxon>Agaricomycotina</taxon>
        <taxon>Agaricomycetes</taxon>
        <taxon>Agaricomycetidae</taxon>
        <taxon>Agaricales</taxon>
        <taxon>Agaricineae</taxon>
        <taxon>Psathyrellaceae</taxon>
        <taxon>Ephemerocybe</taxon>
    </lineage>
</organism>
<proteinExistence type="predicted"/>